<evidence type="ECO:0000259" key="2">
    <source>
        <dbReference type="PROSITE" id="PS50887"/>
    </source>
</evidence>
<dbReference type="Proteomes" id="UP000002027">
    <property type="component" value="Chromosome 1"/>
</dbReference>
<evidence type="ECO:0000259" key="3">
    <source>
        <dbReference type="PROSITE" id="PS51831"/>
    </source>
</evidence>
<dbReference type="SMART" id="SM00065">
    <property type="entry name" value="GAF"/>
    <property type="match status" value="3"/>
</dbReference>
<name>D1C7L1_SPHTD</name>
<dbReference type="InterPro" id="IPR003607">
    <property type="entry name" value="HD/PDEase_dom"/>
</dbReference>
<dbReference type="Pfam" id="PF13487">
    <property type="entry name" value="HD_5"/>
    <property type="match status" value="1"/>
</dbReference>
<dbReference type="SMART" id="SM00267">
    <property type="entry name" value="GGDEF"/>
    <property type="match status" value="1"/>
</dbReference>
<dbReference type="Pfam" id="PF13185">
    <property type="entry name" value="GAF_2"/>
    <property type="match status" value="2"/>
</dbReference>
<dbReference type="InterPro" id="IPR052020">
    <property type="entry name" value="Cyclic_di-GMP/3'3'-cGAMP_PDE"/>
</dbReference>
<dbReference type="Gene3D" id="3.30.70.270">
    <property type="match status" value="1"/>
</dbReference>
<dbReference type="eggNOG" id="COG2199">
    <property type="taxonomic scope" value="Bacteria"/>
</dbReference>
<evidence type="ECO:0000256" key="1">
    <source>
        <dbReference type="SAM" id="Coils"/>
    </source>
</evidence>
<dbReference type="PANTHER" id="PTHR45228:SF1">
    <property type="entry name" value="CYCLIC DI-GMP PHOSPHODIESTERASE TM_0186"/>
    <property type="match status" value="1"/>
</dbReference>
<dbReference type="CDD" id="cd00077">
    <property type="entry name" value="HDc"/>
    <property type="match status" value="1"/>
</dbReference>
<dbReference type="KEGG" id="sti:Sthe_0405"/>
<feature type="coiled-coil region" evidence="1">
    <location>
        <begin position="739"/>
        <end position="766"/>
    </location>
</feature>
<protein>
    <submittedName>
        <fullName evidence="5">Diguanylate cyclase and metal dependent phosphohydrolase</fullName>
    </submittedName>
</protein>
<organism evidence="5 6">
    <name type="scientific">Sphaerobacter thermophilus (strain ATCC 49802 / DSM 20745 / KCCM 41009 / NCIMB 13125 / S 6022)</name>
    <dbReference type="NCBI Taxonomy" id="479434"/>
    <lineage>
        <taxon>Bacteria</taxon>
        <taxon>Pseudomonadati</taxon>
        <taxon>Thermomicrobiota</taxon>
        <taxon>Thermomicrobia</taxon>
        <taxon>Sphaerobacterales</taxon>
        <taxon>Sphaerobacterineae</taxon>
        <taxon>Sphaerobacteraceae</taxon>
        <taxon>Sphaerobacter</taxon>
    </lineage>
</organism>
<dbReference type="AlphaFoldDB" id="D1C7L1"/>
<dbReference type="Gene3D" id="3.30.450.40">
    <property type="match status" value="3"/>
</dbReference>
<dbReference type="InterPro" id="IPR037522">
    <property type="entry name" value="HD_GYP_dom"/>
</dbReference>
<feature type="domain" description="HD-GYP" evidence="4">
    <location>
        <begin position="352"/>
        <end position="547"/>
    </location>
</feature>
<dbReference type="STRING" id="479434.Sthe_0405"/>
<dbReference type="InterPro" id="IPR043128">
    <property type="entry name" value="Rev_trsase/Diguanyl_cyclase"/>
</dbReference>
<evidence type="ECO:0000313" key="5">
    <source>
        <dbReference type="EMBL" id="ACZ37844.1"/>
    </source>
</evidence>
<dbReference type="InParanoid" id="D1C7L1"/>
<dbReference type="InterPro" id="IPR000160">
    <property type="entry name" value="GGDEF_dom"/>
</dbReference>
<dbReference type="eggNOG" id="COG2203">
    <property type="taxonomic scope" value="Bacteria"/>
</dbReference>
<dbReference type="PROSITE" id="PS51831">
    <property type="entry name" value="HD"/>
    <property type="match status" value="1"/>
</dbReference>
<dbReference type="InterPro" id="IPR029787">
    <property type="entry name" value="Nucleotide_cyclase"/>
</dbReference>
<dbReference type="Pfam" id="PF01590">
    <property type="entry name" value="GAF"/>
    <property type="match status" value="1"/>
</dbReference>
<keyword evidence="6" id="KW-1185">Reference proteome</keyword>
<dbReference type="PROSITE" id="PS50887">
    <property type="entry name" value="GGDEF"/>
    <property type="match status" value="1"/>
</dbReference>
<dbReference type="HOGENOM" id="CLU_324884_0_0_0"/>
<reference evidence="6" key="1">
    <citation type="submission" date="2009-11" db="EMBL/GenBank/DDBJ databases">
        <title>The complete chromosome 1 of Sphaerobacter thermophilus DSM 20745.</title>
        <authorList>
            <person name="Lucas S."/>
            <person name="Copeland A."/>
            <person name="Lapidus A."/>
            <person name="Glavina del Rio T."/>
            <person name="Dalin E."/>
            <person name="Tice H."/>
            <person name="Bruce D."/>
            <person name="Goodwin L."/>
            <person name="Pitluck S."/>
            <person name="Kyrpides N."/>
            <person name="Mavromatis K."/>
            <person name="Ivanova N."/>
            <person name="Mikhailova N."/>
            <person name="LaButti K.M."/>
            <person name="Clum A."/>
            <person name="Sun H.I."/>
            <person name="Brettin T."/>
            <person name="Detter J.C."/>
            <person name="Han C."/>
            <person name="Larimer F."/>
            <person name="Land M."/>
            <person name="Hauser L."/>
            <person name="Markowitz V."/>
            <person name="Cheng J.F."/>
            <person name="Hugenholtz P."/>
            <person name="Woyke T."/>
            <person name="Wu D."/>
            <person name="Steenblock K."/>
            <person name="Schneider S."/>
            <person name="Pukall R."/>
            <person name="Goeker M."/>
            <person name="Klenk H.P."/>
            <person name="Eisen J.A."/>
        </authorList>
    </citation>
    <scope>NUCLEOTIDE SEQUENCE [LARGE SCALE GENOMIC DNA]</scope>
    <source>
        <strain evidence="6">ATCC 49802 / DSM 20745 / S 6022</strain>
    </source>
</reference>
<dbReference type="InterPro" id="IPR006674">
    <property type="entry name" value="HD_domain"/>
</dbReference>
<dbReference type="CDD" id="cd01949">
    <property type="entry name" value="GGDEF"/>
    <property type="match status" value="1"/>
</dbReference>
<dbReference type="SUPFAM" id="SSF55073">
    <property type="entry name" value="Nucleotide cyclase"/>
    <property type="match status" value="1"/>
</dbReference>
<dbReference type="GO" id="GO:0016787">
    <property type="term" value="F:hydrolase activity"/>
    <property type="evidence" value="ECO:0007669"/>
    <property type="project" value="UniProtKB-KW"/>
</dbReference>
<dbReference type="InterPro" id="IPR006675">
    <property type="entry name" value="HDIG_dom"/>
</dbReference>
<reference evidence="5 6" key="2">
    <citation type="journal article" date="2010" name="Stand. Genomic Sci.">
        <title>Complete genome sequence of Desulfohalobium retbaense type strain (HR(100)).</title>
        <authorList>
            <person name="Spring S."/>
            <person name="Nolan M."/>
            <person name="Lapidus A."/>
            <person name="Glavina Del Rio T."/>
            <person name="Copeland A."/>
            <person name="Tice H."/>
            <person name="Cheng J.F."/>
            <person name="Lucas S."/>
            <person name="Land M."/>
            <person name="Chen F."/>
            <person name="Bruce D."/>
            <person name="Goodwin L."/>
            <person name="Pitluck S."/>
            <person name="Ivanova N."/>
            <person name="Mavromatis K."/>
            <person name="Mikhailova N."/>
            <person name="Pati A."/>
            <person name="Chen A."/>
            <person name="Palaniappan K."/>
            <person name="Hauser L."/>
            <person name="Chang Y.J."/>
            <person name="Jeffries C.D."/>
            <person name="Munk C."/>
            <person name="Kiss H."/>
            <person name="Chain P."/>
            <person name="Han C."/>
            <person name="Brettin T."/>
            <person name="Detter J.C."/>
            <person name="Schuler E."/>
            <person name="Goker M."/>
            <person name="Rohde M."/>
            <person name="Bristow J."/>
            <person name="Eisen J.A."/>
            <person name="Markowitz V."/>
            <person name="Hugenholtz P."/>
            <person name="Kyrpides N.C."/>
            <person name="Klenk H.P."/>
        </authorList>
    </citation>
    <scope>NUCLEOTIDE SEQUENCE [LARGE SCALE GENOMIC DNA]</scope>
    <source>
        <strain evidence="6">ATCC 49802 / DSM 20745 / S 6022</strain>
    </source>
</reference>
<evidence type="ECO:0000313" key="6">
    <source>
        <dbReference type="Proteomes" id="UP000002027"/>
    </source>
</evidence>
<dbReference type="eggNOG" id="COG3437">
    <property type="taxonomic scope" value="Bacteria"/>
</dbReference>
<dbReference type="PANTHER" id="PTHR45228">
    <property type="entry name" value="CYCLIC DI-GMP PHOSPHODIESTERASE TM_0186-RELATED"/>
    <property type="match status" value="1"/>
</dbReference>
<feature type="domain" description="GGDEF" evidence="2">
    <location>
        <begin position="761"/>
        <end position="888"/>
    </location>
</feature>
<keyword evidence="5" id="KW-0378">Hydrolase</keyword>
<dbReference type="SMART" id="SM00471">
    <property type="entry name" value="HDc"/>
    <property type="match status" value="1"/>
</dbReference>
<dbReference type="Gene3D" id="1.10.3210.10">
    <property type="entry name" value="Hypothetical protein af1432"/>
    <property type="match status" value="1"/>
</dbReference>
<feature type="domain" description="HD" evidence="3">
    <location>
        <begin position="374"/>
        <end position="496"/>
    </location>
</feature>
<dbReference type="InterPro" id="IPR003018">
    <property type="entry name" value="GAF"/>
</dbReference>
<dbReference type="InterPro" id="IPR029016">
    <property type="entry name" value="GAF-like_dom_sf"/>
</dbReference>
<dbReference type="PROSITE" id="PS51832">
    <property type="entry name" value="HD_GYP"/>
    <property type="match status" value="1"/>
</dbReference>
<evidence type="ECO:0000259" key="4">
    <source>
        <dbReference type="PROSITE" id="PS51832"/>
    </source>
</evidence>
<dbReference type="NCBIfam" id="TIGR00277">
    <property type="entry name" value="HDIG"/>
    <property type="match status" value="1"/>
</dbReference>
<sequence length="888" mass="95839">MERSIVRDQVAHACTHAVGVNGASPYGACRAHVLAALVRGLLAGESLESLFAGALRELAPATGSDAAAVVVHATEGEGHNSHPRVIAGSGHDDLVPPPLPPEWDDPEMRRTCWVGPDLSGAGRSPWCLMLPISVGDELLGALCLHRASAEPFSAEQVALAEYFAEDAALAIEQERLVKAADRHREILTSVHSLARRLNSAPTPEAIAEVAVEEISAVIRSGGAVLHLFDRPHNLLTLTASTGLPAGAAEEIKHIALGTTPCGTAAVERDLVVATNLAADPRWPRAAELAARFPVLHTVWSVPLIGEQDDLLGTLALFHPEPRTPGELDTALLRLLAHQVAVALERALLADRTRDLYRASVASLAAAVDAKDPYTHNHSRRVAAYSRQIAQTMGLPPSEVEVIELAGLLHDVGKIGIPDRVLQKPGKLDADEWTMIRRHPDLGARILADNPALAPIVPIIRHHHERYDGHGYPDGLAGEEIPLGAAIVGLADAFETMLSNRPYRLAMSWEDVMAEVRRCRGSHFAPQVVDALLTALETGTLQPIRDDPPPTGSLPMPRAAGAEARALGLLQRISAEVSALLDIDRFLRRLVSVLEAEFPDSVCDILLRDPERGYLMLVTPDSEYPNLTVLSGTYILEEDRGIAGWVARHGVSQNVSDTRKDPRYVVRGHQPMRSELAVPLLIDGRCIGVINLESPHAAAFSLTDQQVLEMIGTYVAQAMEVAHLHDQLKRQADLDPMTGLLNYRAFHERLEQEVERARQTGNRLSIAILDADGMKALNDAAGYQQGNDAIRTLAGILAAHVRPGDVVARYGGDEFALIVPGMAPWTLQARLQEIDQAIAEASKTELLPTVSWGLATFPEDGTCASDLIARADAAMHQAKRYRTHHVGSC</sequence>
<dbReference type="SUPFAM" id="SSF109604">
    <property type="entry name" value="HD-domain/PDEase-like"/>
    <property type="match status" value="1"/>
</dbReference>
<keyword evidence="1" id="KW-0175">Coiled coil</keyword>
<dbReference type="NCBIfam" id="TIGR00254">
    <property type="entry name" value="GGDEF"/>
    <property type="match status" value="1"/>
</dbReference>
<dbReference type="EMBL" id="CP001823">
    <property type="protein sequence ID" value="ACZ37844.1"/>
    <property type="molecule type" value="Genomic_DNA"/>
</dbReference>
<dbReference type="SUPFAM" id="SSF55781">
    <property type="entry name" value="GAF domain-like"/>
    <property type="match status" value="3"/>
</dbReference>
<proteinExistence type="predicted"/>
<dbReference type="Pfam" id="PF00990">
    <property type="entry name" value="GGDEF"/>
    <property type="match status" value="1"/>
</dbReference>
<gene>
    <name evidence="5" type="ordered locus">Sthe_0405</name>
</gene>
<accession>D1C7L1</accession>